<dbReference type="GO" id="GO:0005829">
    <property type="term" value="C:cytosol"/>
    <property type="evidence" value="ECO:0007669"/>
    <property type="project" value="TreeGrafter"/>
</dbReference>
<evidence type="ECO:0000256" key="4">
    <source>
        <dbReference type="ARBA" id="ARBA00040194"/>
    </source>
</evidence>
<evidence type="ECO:0000313" key="7">
    <source>
        <dbReference type="Proteomes" id="UP000006002"/>
    </source>
</evidence>
<keyword evidence="1" id="KW-0540">Nuclease</keyword>
<dbReference type="PANTHER" id="PTHR41286:SF1">
    <property type="entry name" value="HNH NUCLEASE YAJD-RELATED"/>
    <property type="match status" value="1"/>
</dbReference>
<dbReference type="HOGENOM" id="CLU_108879_1_0_9"/>
<evidence type="ECO:0000259" key="5">
    <source>
        <dbReference type="Pfam" id="PF01844"/>
    </source>
</evidence>
<dbReference type="GO" id="GO:0008270">
    <property type="term" value="F:zinc ion binding"/>
    <property type="evidence" value="ECO:0007669"/>
    <property type="project" value="InterPro"/>
</dbReference>
<dbReference type="InterPro" id="IPR002711">
    <property type="entry name" value="HNH"/>
</dbReference>
<evidence type="ECO:0000256" key="2">
    <source>
        <dbReference type="ARBA" id="ARBA00022801"/>
    </source>
</evidence>
<protein>
    <recommendedName>
        <fullName evidence="4">Putative HNH nuclease YajD</fullName>
    </recommendedName>
</protein>
<dbReference type="Pfam" id="PF01844">
    <property type="entry name" value="HNH"/>
    <property type="match status" value="1"/>
</dbReference>
<dbReference type="GO" id="GO:0003676">
    <property type="term" value="F:nucleic acid binding"/>
    <property type="evidence" value="ECO:0007669"/>
    <property type="project" value="InterPro"/>
</dbReference>
<accession>A5ZPM3</accession>
<dbReference type="PANTHER" id="PTHR41286">
    <property type="entry name" value="HNH NUCLEASE YAJD-RELATED"/>
    <property type="match status" value="1"/>
</dbReference>
<organism evidence="6 7">
    <name type="scientific">Blautia obeum ATCC 29174</name>
    <dbReference type="NCBI Taxonomy" id="411459"/>
    <lineage>
        <taxon>Bacteria</taxon>
        <taxon>Bacillati</taxon>
        <taxon>Bacillota</taxon>
        <taxon>Clostridia</taxon>
        <taxon>Lachnospirales</taxon>
        <taxon>Lachnospiraceae</taxon>
        <taxon>Blautia</taxon>
    </lineage>
</organism>
<dbReference type="GO" id="GO:0004519">
    <property type="term" value="F:endonuclease activity"/>
    <property type="evidence" value="ECO:0007669"/>
    <property type="project" value="InterPro"/>
</dbReference>
<evidence type="ECO:0000256" key="3">
    <source>
        <dbReference type="ARBA" id="ARBA00038412"/>
    </source>
</evidence>
<reference evidence="6 7" key="1">
    <citation type="submission" date="2007-03" db="EMBL/GenBank/DDBJ databases">
        <authorList>
            <person name="Fulton L."/>
            <person name="Clifton S."/>
            <person name="Fulton B."/>
            <person name="Xu J."/>
            <person name="Minx P."/>
            <person name="Pepin K.H."/>
            <person name="Johnson M."/>
            <person name="Thiruvilangam P."/>
            <person name="Bhonagiri V."/>
            <person name="Nash W.E."/>
            <person name="Mardis E.R."/>
            <person name="Wilson R.K."/>
        </authorList>
    </citation>
    <scope>NUCLEOTIDE SEQUENCE [LARGE SCALE GENOMIC DNA]</scope>
    <source>
        <strain evidence="6 7">ATCC 29174</strain>
    </source>
</reference>
<proteinExistence type="inferred from homology"/>
<dbReference type="GO" id="GO:0016787">
    <property type="term" value="F:hydrolase activity"/>
    <property type="evidence" value="ECO:0007669"/>
    <property type="project" value="UniProtKB-KW"/>
</dbReference>
<sequence length="155" mass="18790">MPIFIQRAQYLRGELMPIYKRCSRCGKRIQTGSRCPCQKERHREYDRYSRDNKSKKFYDSAEWQRIRENVLDMDQYIDVYMYMTEGVVIRADTVHHVIPLRDDWNKRNDPDNLMSLNHDTHSKIEQIYKTDKGKIQIELQKMLNEYRELVRQGAV</sequence>
<dbReference type="EMBL" id="AAVO02000002">
    <property type="protein sequence ID" value="EDM88819.1"/>
    <property type="molecule type" value="Genomic_DNA"/>
</dbReference>
<evidence type="ECO:0000313" key="6">
    <source>
        <dbReference type="EMBL" id="EDM88819.1"/>
    </source>
</evidence>
<comment type="caution">
    <text evidence="6">The sequence shown here is derived from an EMBL/GenBank/DDBJ whole genome shotgun (WGS) entry which is preliminary data.</text>
</comment>
<evidence type="ECO:0000256" key="1">
    <source>
        <dbReference type="ARBA" id="ARBA00022722"/>
    </source>
</evidence>
<comment type="similarity">
    <text evidence="3">Belongs to the HNH nuclease family.</text>
</comment>
<gene>
    <name evidence="6" type="ORF">RUMOBE_00940</name>
</gene>
<dbReference type="AlphaFoldDB" id="A5ZPM3"/>
<reference evidence="6 7" key="2">
    <citation type="submission" date="2007-04" db="EMBL/GenBank/DDBJ databases">
        <title>Draft genome sequence of Ruminococcus obeum (ATCC 29174).</title>
        <authorList>
            <person name="Sudarsanam P."/>
            <person name="Ley R."/>
            <person name="Guruge J."/>
            <person name="Turnbaugh P.J."/>
            <person name="Mahowald M."/>
            <person name="Liep D."/>
            <person name="Gordon J."/>
        </authorList>
    </citation>
    <scope>NUCLEOTIDE SEQUENCE [LARGE SCALE GENOMIC DNA]</scope>
    <source>
        <strain evidence="6 7">ATCC 29174</strain>
    </source>
</reference>
<name>A5ZPM3_9FIRM</name>
<dbReference type="eggNOG" id="COG1403">
    <property type="taxonomic scope" value="Bacteria"/>
</dbReference>
<keyword evidence="2" id="KW-0378">Hydrolase</keyword>
<dbReference type="Proteomes" id="UP000006002">
    <property type="component" value="Unassembled WGS sequence"/>
</dbReference>
<feature type="domain" description="HNH" evidence="5">
    <location>
        <begin position="90"/>
        <end position="123"/>
    </location>
</feature>